<sequence length="297" mass="33301">MRFCDFLIKLYDRFPCSNQGQFVLEIFSALCGEAEPVNSNRPSDFSFSGYLPAGLSGNDATSRKRLYGTTDRYKGLTNPIKKHIQTNANKATLIAYCEAYVTVDNFKGMCTTFGVSADTCRALVFEGIFGMFMEFARSGADSAPDTFVADFVTERMMNSPEAEVPKEEAESSSTPICAGDDFRLVRQSSSQPHKAKFYDELTHHWVIKNSGLAIWDGRYMDFVNFKETPLKLKPDATRIDIQKTPPNGEVAITINIEARHIEGTHEIILDMKDSEGRLCFPDKRAELHLPVTVGWTK</sequence>
<accession>A0AB38Z8Y7</accession>
<reference evidence="1" key="1">
    <citation type="submission" date="2023-12" db="EMBL/GenBank/DDBJ databases">
        <title>Isolation of organohalide respiring bacteria Dehalococcoides mccartyi strain GPTCE1 in groundwater collected near a chemical plant in Suzhou, China.</title>
        <authorList>
            <person name="Liu G."/>
        </authorList>
    </citation>
    <scope>NUCLEOTIDE SEQUENCE</scope>
    <source>
        <strain evidence="1">GPTCE1</strain>
    </source>
</reference>
<evidence type="ECO:0000313" key="2">
    <source>
        <dbReference type="Proteomes" id="UP001327986"/>
    </source>
</evidence>
<dbReference type="Gene3D" id="2.60.40.10">
    <property type="entry name" value="Immunoglobulins"/>
    <property type="match status" value="1"/>
</dbReference>
<dbReference type="EMBL" id="CP141531">
    <property type="protein sequence ID" value="WRO07064.1"/>
    <property type="molecule type" value="Genomic_DNA"/>
</dbReference>
<protein>
    <submittedName>
        <fullName evidence="1">Uncharacterized protein</fullName>
    </submittedName>
</protein>
<evidence type="ECO:0000313" key="1">
    <source>
        <dbReference type="EMBL" id="WRO07064.1"/>
    </source>
</evidence>
<gene>
    <name evidence="1" type="ORF">VLL09_06650</name>
</gene>
<proteinExistence type="predicted"/>
<dbReference type="Proteomes" id="UP001327986">
    <property type="component" value="Chromosome"/>
</dbReference>
<dbReference type="InterPro" id="IPR013783">
    <property type="entry name" value="Ig-like_fold"/>
</dbReference>
<name>A0AB38Z8Y7_9CHLR</name>
<dbReference type="RefSeq" id="WP_324664610.1">
    <property type="nucleotide sequence ID" value="NZ_CP141531.1"/>
</dbReference>
<dbReference type="AlphaFoldDB" id="A0AB38Z8Y7"/>
<organism evidence="1 2">
    <name type="scientific">Dehalococcoides mccartyi</name>
    <dbReference type="NCBI Taxonomy" id="61435"/>
    <lineage>
        <taxon>Bacteria</taxon>
        <taxon>Bacillati</taxon>
        <taxon>Chloroflexota</taxon>
        <taxon>Dehalococcoidia</taxon>
        <taxon>Dehalococcoidales</taxon>
        <taxon>Dehalococcoidaceae</taxon>
        <taxon>Dehalococcoides</taxon>
    </lineage>
</organism>